<protein>
    <recommendedName>
        <fullName evidence="1">RdRP-like PH domain-containing protein</fullName>
    </recommendedName>
</protein>
<dbReference type="EMBL" id="ML996696">
    <property type="protein sequence ID" value="KAF2399937.1"/>
    <property type="molecule type" value="Genomic_DNA"/>
</dbReference>
<dbReference type="AlphaFoldDB" id="A0A6G1HVR9"/>
<name>A0A6G1HVR9_9PEZI</name>
<dbReference type="InterPro" id="IPR057503">
    <property type="entry name" value="PH_RdRP"/>
</dbReference>
<keyword evidence="3" id="KW-1185">Reference proteome</keyword>
<evidence type="ECO:0000259" key="1">
    <source>
        <dbReference type="Pfam" id="PF25358"/>
    </source>
</evidence>
<proteinExistence type="predicted"/>
<sequence>MNIFISSIPCQATQEQLGNFLANSLLGIVGIPPTKYDYFKPKNKGIAFLHIQDEKQGIKFLTAVRFLTVAFPGLRHPVRIKKDDFQDNGSRIRGIKEEAALAAKMEGLTVKTADGKSILYSPSRPPSSQFIRYTPAWINNTRTFDTFNLHCGTWEYECESWGFRPFYKDERRGKLLLGKSVATILLYRDYMEVEWEHRLDFQYTNIDGIITARGAIAFNCLNSPKVFRLTEPAELPGSFSPRRNDPGRTKARSPGINSEHAAIAGCCLTYVISLFSAKETNALKGLLATGKEIPSTMSYAILRRPMKSFEDGFTVLDCALSDDGGAFASMPYIVRFQALRFATNGKMGPWMVLDMKSSDTSSSI</sequence>
<gene>
    <name evidence="2" type="ORF">EJ06DRAFT_40393</name>
</gene>
<evidence type="ECO:0000313" key="3">
    <source>
        <dbReference type="Proteomes" id="UP000799640"/>
    </source>
</evidence>
<reference evidence="2" key="1">
    <citation type="journal article" date="2020" name="Stud. Mycol.">
        <title>101 Dothideomycetes genomes: a test case for predicting lifestyles and emergence of pathogens.</title>
        <authorList>
            <person name="Haridas S."/>
            <person name="Albert R."/>
            <person name="Binder M."/>
            <person name="Bloem J."/>
            <person name="Labutti K."/>
            <person name="Salamov A."/>
            <person name="Andreopoulos B."/>
            <person name="Baker S."/>
            <person name="Barry K."/>
            <person name="Bills G."/>
            <person name="Bluhm B."/>
            <person name="Cannon C."/>
            <person name="Castanera R."/>
            <person name="Culley D."/>
            <person name="Daum C."/>
            <person name="Ezra D."/>
            <person name="Gonzalez J."/>
            <person name="Henrissat B."/>
            <person name="Kuo A."/>
            <person name="Liang C."/>
            <person name="Lipzen A."/>
            <person name="Lutzoni F."/>
            <person name="Magnuson J."/>
            <person name="Mondo S."/>
            <person name="Nolan M."/>
            <person name="Ohm R."/>
            <person name="Pangilinan J."/>
            <person name="Park H.-J."/>
            <person name="Ramirez L."/>
            <person name="Alfaro M."/>
            <person name="Sun H."/>
            <person name="Tritt A."/>
            <person name="Yoshinaga Y."/>
            <person name="Zwiers L.-H."/>
            <person name="Turgeon B."/>
            <person name="Goodwin S."/>
            <person name="Spatafora J."/>
            <person name="Crous P."/>
            <person name="Grigoriev I."/>
        </authorList>
    </citation>
    <scope>NUCLEOTIDE SEQUENCE</scope>
    <source>
        <strain evidence="2">CBS 262.69</strain>
    </source>
</reference>
<evidence type="ECO:0000313" key="2">
    <source>
        <dbReference type="EMBL" id="KAF2399937.1"/>
    </source>
</evidence>
<dbReference type="Pfam" id="PF25358">
    <property type="entry name" value="PH_fung_RdRP"/>
    <property type="match status" value="1"/>
</dbReference>
<feature type="domain" description="RdRP-like PH" evidence="1">
    <location>
        <begin position="142"/>
        <end position="299"/>
    </location>
</feature>
<organism evidence="2 3">
    <name type="scientific">Trichodelitschia bisporula</name>
    <dbReference type="NCBI Taxonomy" id="703511"/>
    <lineage>
        <taxon>Eukaryota</taxon>
        <taxon>Fungi</taxon>
        <taxon>Dikarya</taxon>
        <taxon>Ascomycota</taxon>
        <taxon>Pezizomycotina</taxon>
        <taxon>Dothideomycetes</taxon>
        <taxon>Dothideomycetes incertae sedis</taxon>
        <taxon>Phaeotrichales</taxon>
        <taxon>Phaeotrichaceae</taxon>
        <taxon>Trichodelitschia</taxon>
    </lineage>
</organism>
<dbReference type="Proteomes" id="UP000799640">
    <property type="component" value="Unassembled WGS sequence"/>
</dbReference>
<accession>A0A6G1HVR9</accession>